<dbReference type="STRING" id="370622.LA66_02010"/>
<dbReference type="RefSeq" id="WP_039190497.1">
    <property type="nucleotide sequence ID" value="NZ_JRFJ01000001.1"/>
</dbReference>
<dbReference type="AlphaFoldDB" id="A0A0B1Q3M7"/>
<dbReference type="Proteomes" id="UP000030826">
    <property type="component" value="Unassembled WGS sequence"/>
</dbReference>
<keyword evidence="1 2" id="KW-0732">Signal</keyword>
<dbReference type="InterPro" id="IPR052037">
    <property type="entry name" value="LPS_export_LptA"/>
</dbReference>
<feature type="domain" description="Organic solvent tolerance-like N-terminal" evidence="3">
    <location>
        <begin position="44"/>
        <end position="166"/>
    </location>
</feature>
<evidence type="ECO:0000259" key="3">
    <source>
        <dbReference type="Pfam" id="PF03968"/>
    </source>
</evidence>
<dbReference type="InterPro" id="IPR005653">
    <property type="entry name" value="OstA-like_N"/>
</dbReference>
<feature type="signal peptide" evidence="2">
    <location>
        <begin position="1"/>
        <end position="22"/>
    </location>
</feature>
<feature type="chain" id="PRO_5002080408" evidence="2">
    <location>
        <begin position="23"/>
        <end position="200"/>
    </location>
</feature>
<sequence>MNNLVRACLTGALLLAPNLAVAQQAGGFGNSFGGLQVQGDQPITIESNQLDVDDAQSVATFSGDVEVVQGETLLRTARLIVHYVRNAEGEAGAQPAAAGNMPGNSSDIDRLEAEGDVYVKSADQVATSNRADFDMKTQIVVMTGDVVLTQGPNVATGCRLTINMETSVAQLQSQNCGGGAPASGGGRVRMLLSPGSQPNG</sequence>
<dbReference type="PANTHER" id="PTHR36504:SF1">
    <property type="entry name" value="LIPOPOLYSACCHARIDE EXPORT SYSTEM PROTEIN LPTA"/>
    <property type="match status" value="1"/>
</dbReference>
<proteinExistence type="predicted"/>
<dbReference type="Pfam" id="PF03968">
    <property type="entry name" value="LptD_N"/>
    <property type="match status" value="1"/>
</dbReference>
<evidence type="ECO:0000256" key="2">
    <source>
        <dbReference type="SAM" id="SignalP"/>
    </source>
</evidence>
<comment type="caution">
    <text evidence="4">The sequence shown here is derived from an EMBL/GenBank/DDBJ whole genome shotgun (WGS) entry which is preliminary data.</text>
</comment>
<name>A0A0B1Q3M7_9HYPH</name>
<accession>A0A0B1Q3M7</accession>
<evidence type="ECO:0000256" key="1">
    <source>
        <dbReference type="ARBA" id="ARBA00022729"/>
    </source>
</evidence>
<dbReference type="PANTHER" id="PTHR36504">
    <property type="entry name" value="LIPOPOLYSACCHARIDE EXPORT SYSTEM PROTEIN LPTA"/>
    <property type="match status" value="1"/>
</dbReference>
<protein>
    <submittedName>
        <fullName evidence="4">OstA family protein</fullName>
    </submittedName>
</protein>
<evidence type="ECO:0000313" key="5">
    <source>
        <dbReference type="Proteomes" id="UP000030826"/>
    </source>
</evidence>
<dbReference type="Gene3D" id="2.60.450.10">
    <property type="entry name" value="Lipopolysaccharide (LPS) transport protein A like domain"/>
    <property type="match status" value="1"/>
</dbReference>
<gene>
    <name evidence="4" type="ORF">LA66_02010</name>
</gene>
<dbReference type="GO" id="GO:0009279">
    <property type="term" value="C:cell outer membrane"/>
    <property type="evidence" value="ECO:0007669"/>
    <property type="project" value="TreeGrafter"/>
</dbReference>
<organism evidence="4 5">
    <name type="scientific">Aureimonas altamirensis</name>
    <dbReference type="NCBI Taxonomy" id="370622"/>
    <lineage>
        <taxon>Bacteria</taxon>
        <taxon>Pseudomonadati</taxon>
        <taxon>Pseudomonadota</taxon>
        <taxon>Alphaproteobacteria</taxon>
        <taxon>Hyphomicrobiales</taxon>
        <taxon>Aurantimonadaceae</taxon>
        <taxon>Aureimonas</taxon>
    </lineage>
</organism>
<evidence type="ECO:0000313" key="4">
    <source>
        <dbReference type="EMBL" id="KHJ55463.1"/>
    </source>
</evidence>
<dbReference type="GO" id="GO:0015920">
    <property type="term" value="P:lipopolysaccharide transport"/>
    <property type="evidence" value="ECO:0007669"/>
    <property type="project" value="TreeGrafter"/>
</dbReference>
<dbReference type="OrthoDB" id="9811926at2"/>
<dbReference type="EMBL" id="JRFJ01000001">
    <property type="protein sequence ID" value="KHJ55463.1"/>
    <property type="molecule type" value="Genomic_DNA"/>
</dbReference>
<reference evidence="4 5" key="1">
    <citation type="submission" date="2014-09" db="EMBL/GenBank/DDBJ databases">
        <title>Isolation and characterization of Aurantimonas altamirensis ON-56566 from clinical sample following a dog bite.</title>
        <authorList>
            <person name="Eshaghi A."/>
            <person name="Li A."/>
            <person name="Shahinas D."/>
            <person name="Bahn P."/>
            <person name="Kus J.V."/>
            <person name="Patel S.N."/>
        </authorList>
    </citation>
    <scope>NUCLEOTIDE SEQUENCE [LARGE SCALE GENOMIC DNA]</scope>
    <source>
        <strain evidence="4 5">ON-56566</strain>
    </source>
</reference>
<dbReference type="GO" id="GO:0017089">
    <property type="term" value="F:glycolipid transfer activity"/>
    <property type="evidence" value="ECO:0007669"/>
    <property type="project" value="TreeGrafter"/>
</dbReference>
<dbReference type="GO" id="GO:0030288">
    <property type="term" value="C:outer membrane-bounded periplasmic space"/>
    <property type="evidence" value="ECO:0007669"/>
    <property type="project" value="TreeGrafter"/>
</dbReference>